<dbReference type="InterPro" id="IPR014914">
    <property type="entry name" value="RES_dom"/>
</dbReference>
<protein>
    <recommendedName>
        <fullName evidence="1">RES domain-containing protein</fullName>
    </recommendedName>
</protein>
<proteinExistence type="predicted"/>
<accession>A0A318PNX2</accession>
<dbReference type="OrthoDB" id="425502at2"/>
<feature type="domain" description="RES" evidence="1">
    <location>
        <begin position="37"/>
        <end position="181"/>
    </location>
</feature>
<dbReference type="Proteomes" id="UP000248301">
    <property type="component" value="Unassembled WGS sequence"/>
</dbReference>
<evidence type="ECO:0000259" key="1">
    <source>
        <dbReference type="SMART" id="SM00953"/>
    </source>
</evidence>
<comment type="caution">
    <text evidence="2">The sequence shown here is derived from an EMBL/GenBank/DDBJ whole genome shotgun (WGS) entry which is preliminary data.</text>
</comment>
<name>A0A318PNX2_9PROT</name>
<evidence type="ECO:0000313" key="2">
    <source>
        <dbReference type="EMBL" id="PYD60959.1"/>
    </source>
</evidence>
<reference evidence="2 3" key="1">
    <citation type="submission" date="2017-07" db="EMBL/GenBank/DDBJ databases">
        <title>A draft genome sequence of Gluconacetobacter entanii LTH 4560.</title>
        <authorList>
            <person name="Skraban J."/>
            <person name="Cleenwerck I."/>
            <person name="Vandamme P."/>
            <person name="Trcek J."/>
        </authorList>
    </citation>
    <scope>NUCLEOTIDE SEQUENCE [LARGE SCALE GENOMIC DNA]</scope>
    <source>
        <strain evidence="2 3">LTH 4560</strain>
    </source>
</reference>
<dbReference type="Pfam" id="PF08808">
    <property type="entry name" value="RES"/>
    <property type="match status" value="1"/>
</dbReference>
<sequence length="209" mass="23264">MSSASLPPSNFDQADLAMTTVPAGTRYGRILLRRFSDTLGFGKNESRFSDPRDLPPPERFGVLYVGSTLKVCFVEAILRDSRDGVIGELLLAEQEITDRDYAEIVVVTDLRVVDLRSDNPLRMGIPSDVVGGSDQRPARQWSLALHNHPAKPDGILYPSRLNEEINLAIFERAIPKLSEAARMNLHGIFALEDILDLFQVAIRARSESF</sequence>
<gene>
    <name evidence="2" type="ORF">CFR72_15055</name>
</gene>
<dbReference type="AlphaFoldDB" id="A0A318PNX2"/>
<dbReference type="EMBL" id="NKUF01000062">
    <property type="protein sequence ID" value="PYD60959.1"/>
    <property type="molecule type" value="Genomic_DNA"/>
</dbReference>
<organism evidence="2 3">
    <name type="scientific">Gluconacetobacter entanii</name>
    <dbReference type="NCBI Taxonomy" id="108528"/>
    <lineage>
        <taxon>Bacteria</taxon>
        <taxon>Pseudomonadati</taxon>
        <taxon>Pseudomonadota</taxon>
        <taxon>Alphaproteobacteria</taxon>
        <taxon>Acetobacterales</taxon>
        <taxon>Acetobacteraceae</taxon>
        <taxon>Gluconacetobacter</taxon>
    </lineage>
</organism>
<dbReference type="SMART" id="SM00953">
    <property type="entry name" value="RES"/>
    <property type="match status" value="1"/>
</dbReference>
<evidence type="ECO:0000313" key="3">
    <source>
        <dbReference type="Proteomes" id="UP000248301"/>
    </source>
</evidence>